<reference evidence="8" key="1">
    <citation type="submission" date="2022-07" db="EMBL/GenBank/DDBJ databases">
        <title>Phylogenomic reconstructions and comparative analyses of Kickxellomycotina fungi.</title>
        <authorList>
            <person name="Reynolds N.K."/>
            <person name="Stajich J.E."/>
            <person name="Barry K."/>
            <person name="Grigoriev I.V."/>
            <person name="Crous P."/>
            <person name="Smith M.E."/>
        </authorList>
    </citation>
    <scope>NUCLEOTIDE SEQUENCE</scope>
    <source>
        <strain evidence="8">NBRC 100468</strain>
    </source>
</reference>
<dbReference type="Proteomes" id="UP001150538">
    <property type="component" value="Unassembled WGS sequence"/>
</dbReference>
<feature type="compositionally biased region" description="Basic and acidic residues" evidence="6">
    <location>
        <begin position="12"/>
        <end position="26"/>
    </location>
</feature>
<gene>
    <name evidence="8" type="ORF">H4219_000290</name>
</gene>
<feature type="region of interest" description="Disordered" evidence="6">
    <location>
        <begin position="180"/>
        <end position="209"/>
    </location>
</feature>
<evidence type="ECO:0000256" key="4">
    <source>
        <dbReference type="ARBA" id="ARBA00023002"/>
    </source>
</evidence>
<evidence type="ECO:0000256" key="6">
    <source>
        <dbReference type="SAM" id="MobiDB-lite"/>
    </source>
</evidence>
<dbReference type="AlphaFoldDB" id="A0A9W8AC69"/>
<dbReference type="GO" id="GO:0031418">
    <property type="term" value="F:L-ascorbic acid binding"/>
    <property type="evidence" value="ECO:0007669"/>
    <property type="project" value="InterPro"/>
</dbReference>
<dbReference type="InterPro" id="IPR006620">
    <property type="entry name" value="Pro_4_hyd_alph"/>
</dbReference>
<feature type="region of interest" description="Disordered" evidence="6">
    <location>
        <begin position="1"/>
        <end position="26"/>
    </location>
</feature>
<dbReference type="PANTHER" id="PTHR10869:SF236">
    <property type="entry name" value="PROLYL 4-HYDROXYLASE ALPHA SUBUNIT DOMAIN-CONTAINING PROTEIN"/>
    <property type="match status" value="1"/>
</dbReference>
<evidence type="ECO:0000256" key="3">
    <source>
        <dbReference type="ARBA" id="ARBA00022964"/>
    </source>
</evidence>
<dbReference type="OrthoDB" id="69177at2759"/>
<protein>
    <recommendedName>
        <fullName evidence="7">Prolyl 4-hydroxylase alpha subunit domain-containing protein</fullName>
    </recommendedName>
</protein>
<evidence type="ECO:0000256" key="5">
    <source>
        <dbReference type="ARBA" id="ARBA00023004"/>
    </source>
</evidence>
<organism evidence="8 9">
    <name type="scientific">Mycoemilia scoparia</name>
    <dbReference type="NCBI Taxonomy" id="417184"/>
    <lineage>
        <taxon>Eukaryota</taxon>
        <taxon>Fungi</taxon>
        <taxon>Fungi incertae sedis</taxon>
        <taxon>Zoopagomycota</taxon>
        <taxon>Kickxellomycotina</taxon>
        <taxon>Kickxellomycetes</taxon>
        <taxon>Kickxellales</taxon>
        <taxon>Kickxellaceae</taxon>
        <taxon>Mycoemilia</taxon>
    </lineage>
</organism>
<dbReference type="PANTHER" id="PTHR10869">
    <property type="entry name" value="PROLYL 4-HYDROXYLASE ALPHA SUBUNIT"/>
    <property type="match status" value="1"/>
</dbReference>
<dbReference type="InterPro" id="IPR044862">
    <property type="entry name" value="Pro_4_hyd_alph_FE2OG_OXY"/>
</dbReference>
<sequence length="272" mass="30718">MVKGNSTKSSRKKADSEKRGDNESIKASKWPTLKTKKQLSLKEYVTDHIFVVENLFTPQECQDLISYAESKLIFPQVPSKVVTRKGEAFRNNSRISISDPGYANELWKSTGLDKLLSHWKTSDGKKVPVGLNDNIRLYRYGPGQQFGRHYDDHSFDYLKRRTEFTLLVYLNSVGDVPSDGDPEAFQKSSDVRRSERLSSKSPKSVVKKGGGCGGETVFYLNNPRQDVRITPEVGKALLHKHGSDCILHESVPVIKGYKYLLRSDVVFDFPPS</sequence>
<feature type="domain" description="Prolyl 4-hydroxylase alpha subunit" evidence="7">
    <location>
        <begin position="47"/>
        <end position="266"/>
    </location>
</feature>
<evidence type="ECO:0000259" key="7">
    <source>
        <dbReference type="SMART" id="SM00702"/>
    </source>
</evidence>
<dbReference type="Pfam" id="PF13640">
    <property type="entry name" value="2OG-FeII_Oxy_3"/>
    <property type="match status" value="1"/>
</dbReference>
<dbReference type="EMBL" id="JANBPU010000002">
    <property type="protein sequence ID" value="KAJ1921943.1"/>
    <property type="molecule type" value="Genomic_DNA"/>
</dbReference>
<evidence type="ECO:0000313" key="8">
    <source>
        <dbReference type="EMBL" id="KAJ1921943.1"/>
    </source>
</evidence>
<dbReference type="GO" id="GO:0005783">
    <property type="term" value="C:endoplasmic reticulum"/>
    <property type="evidence" value="ECO:0007669"/>
    <property type="project" value="TreeGrafter"/>
</dbReference>
<keyword evidence="2" id="KW-0479">Metal-binding</keyword>
<comment type="caution">
    <text evidence="8">The sequence shown here is derived from an EMBL/GenBank/DDBJ whole genome shotgun (WGS) entry which is preliminary data.</text>
</comment>
<keyword evidence="3" id="KW-0223">Dioxygenase</keyword>
<dbReference type="Gene3D" id="2.60.120.620">
    <property type="entry name" value="q2cbj1_9rhob like domain"/>
    <property type="match status" value="1"/>
</dbReference>
<accession>A0A9W8AC69</accession>
<dbReference type="GO" id="GO:0005506">
    <property type="term" value="F:iron ion binding"/>
    <property type="evidence" value="ECO:0007669"/>
    <property type="project" value="InterPro"/>
</dbReference>
<proteinExistence type="predicted"/>
<evidence type="ECO:0000256" key="1">
    <source>
        <dbReference type="ARBA" id="ARBA00001961"/>
    </source>
</evidence>
<dbReference type="SMART" id="SM00702">
    <property type="entry name" value="P4Hc"/>
    <property type="match status" value="1"/>
</dbReference>
<comment type="cofactor">
    <cofactor evidence="1">
        <name>L-ascorbate</name>
        <dbReference type="ChEBI" id="CHEBI:38290"/>
    </cofactor>
</comment>
<keyword evidence="5" id="KW-0408">Iron</keyword>
<evidence type="ECO:0000256" key="2">
    <source>
        <dbReference type="ARBA" id="ARBA00022723"/>
    </source>
</evidence>
<keyword evidence="4" id="KW-0560">Oxidoreductase</keyword>
<dbReference type="GO" id="GO:0004656">
    <property type="term" value="F:procollagen-proline 4-dioxygenase activity"/>
    <property type="evidence" value="ECO:0007669"/>
    <property type="project" value="TreeGrafter"/>
</dbReference>
<dbReference type="InterPro" id="IPR045054">
    <property type="entry name" value="P4HA-like"/>
</dbReference>
<feature type="compositionally biased region" description="Basic and acidic residues" evidence="6">
    <location>
        <begin position="189"/>
        <end position="198"/>
    </location>
</feature>
<keyword evidence="9" id="KW-1185">Reference proteome</keyword>
<evidence type="ECO:0000313" key="9">
    <source>
        <dbReference type="Proteomes" id="UP001150538"/>
    </source>
</evidence>
<name>A0A9W8AC69_9FUNG</name>